<dbReference type="Gene3D" id="3.40.50.720">
    <property type="entry name" value="NAD(P)-binding Rossmann-like Domain"/>
    <property type="match status" value="1"/>
</dbReference>
<dbReference type="PANTHER" id="PTHR43245:SF51">
    <property type="entry name" value="SHORT CHAIN DEHYDROGENASE_REDUCTASE FAMILY 42E, MEMBER 2"/>
    <property type="match status" value="1"/>
</dbReference>
<dbReference type="RefSeq" id="WP_093168047.1">
    <property type="nucleotide sequence ID" value="NZ_FNCN01000002.1"/>
</dbReference>
<dbReference type="InterPro" id="IPR036291">
    <property type="entry name" value="NAD(P)-bd_dom_sf"/>
</dbReference>
<dbReference type="Pfam" id="PF01073">
    <property type="entry name" value="3Beta_HSD"/>
    <property type="match status" value="1"/>
</dbReference>
<gene>
    <name evidence="4" type="ORF">SAMN05421505_102314</name>
</gene>
<dbReference type="GO" id="GO:0016616">
    <property type="term" value="F:oxidoreductase activity, acting on the CH-OH group of donors, NAD or NADP as acceptor"/>
    <property type="evidence" value="ECO:0007669"/>
    <property type="project" value="InterPro"/>
</dbReference>
<keyword evidence="2" id="KW-0560">Oxidoreductase</keyword>
<feature type="domain" description="3-beta hydroxysteroid dehydrogenase/isomerase" evidence="3">
    <location>
        <begin position="4"/>
        <end position="252"/>
    </location>
</feature>
<evidence type="ECO:0000313" key="5">
    <source>
        <dbReference type="Proteomes" id="UP000198923"/>
    </source>
</evidence>
<organism evidence="4 5">
    <name type="scientific">Sinosporangium album</name>
    <dbReference type="NCBI Taxonomy" id="504805"/>
    <lineage>
        <taxon>Bacteria</taxon>
        <taxon>Bacillati</taxon>
        <taxon>Actinomycetota</taxon>
        <taxon>Actinomycetes</taxon>
        <taxon>Streptosporangiales</taxon>
        <taxon>Streptosporangiaceae</taxon>
        <taxon>Sinosporangium</taxon>
    </lineage>
</organism>
<protein>
    <submittedName>
        <fullName evidence="4">Nucleoside-diphosphate-sugar epimerase</fullName>
    </submittedName>
</protein>
<comment type="similarity">
    <text evidence="1">Belongs to the 3-beta-HSD family.</text>
</comment>
<keyword evidence="5" id="KW-1185">Reference proteome</keyword>
<dbReference type="InterPro" id="IPR002225">
    <property type="entry name" value="3Beta_OHSteriod_DH/Estase"/>
</dbReference>
<dbReference type="GO" id="GO:0006694">
    <property type="term" value="P:steroid biosynthetic process"/>
    <property type="evidence" value="ECO:0007669"/>
    <property type="project" value="InterPro"/>
</dbReference>
<name>A0A1G7SHW7_9ACTN</name>
<dbReference type="AlphaFoldDB" id="A0A1G7SHW7"/>
<dbReference type="Proteomes" id="UP000198923">
    <property type="component" value="Unassembled WGS sequence"/>
</dbReference>
<dbReference type="InterPro" id="IPR050177">
    <property type="entry name" value="Lipid_A_modif_metabolic_enz"/>
</dbReference>
<dbReference type="STRING" id="504805.SAMN05421505_102314"/>
<dbReference type="OrthoDB" id="3174087at2"/>
<reference evidence="4 5" key="1">
    <citation type="submission" date="2016-10" db="EMBL/GenBank/DDBJ databases">
        <authorList>
            <person name="de Groot N.N."/>
        </authorList>
    </citation>
    <scope>NUCLEOTIDE SEQUENCE [LARGE SCALE GENOMIC DNA]</scope>
    <source>
        <strain evidence="4 5">CPCC 201354</strain>
    </source>
</reference>
<dbReference type="SUPFAM" id="SSF51735">
    <property type="entry name" value="NAD(P)-binding Rossmann-fold domains"/>
    <property type="match status" value="1"/>
</dbReference>
<dbReference type="PANTHER" id="PTHR43245">
    <property type="entry name" value="BIFUNCTIONAL POLYMYXIN RESISTANCE PROTEIN ARNA"/>
    <property type="match status" value="1"/>
</dbReference>
<proteinExistence type="inferred from homology"/>
<accession>A0A1G7SHW7</accession>
<evidence type="ECO:0000313" key="4">
    <source>
        <dbReference type="EMBL" id="SDG22593.1"/>
    </source>
</evidence>
<evidence type="ECO:0000256" key="2">
    <source>
        <dbReference type="ARBA" id="ARBA00023002"/>
    </source>
</evidence>
<evidence type="ECO:0000256" key="1">
    <source>
        <dbReference type="ARBA" id="ARBA00009219"/>
    </source>
</evidence>
<dbReference type="EMBL" id="FNCN01000002">
    <property type="protein sequence ID" value="SDG22593.1"/>
    <property type="molecule type" value="Genomic_DNA"/>
</dbReference>
<evidence type="ECO:0000259" key="3">
    <source>
        <dbReference type="Pfam" id="PF01073"/>
    </source>
</evidence>
<sequence>MKVLVTGGGGFLGQAVTRLLAEAGHQVSTVNRRHYAVLDTWDVDQRVGDIRNRDHVTAAVRGHDAVVHCAGRAGAYGPAAEYHDVNVLGTLNVLAACRAAGITRLVHTSSPAVVHDGGHLEGADETAPYATRWTAAYPKTKAQAERLVLAADGDDLATVALRPHIIWGPGDPHFIPALLAMAKGGRLNMLGAGTWLIDNVYIDNAAHAHLLALERLEPGSAIAGRAYFITQGEPRPIGETIKHLLGAAGVRPTVRHIPVSLARLLAPAVEAAYRLRGPHAAPPFNRFLVEQFTTAHWFTIAAARRDLGYSPLISFDEGLEALREHLHKHPPA</sequence>